<evidence type="ECO:0000313" key="3">
    <source>
        <dbReference type="Proteomes" id="UP000193922"/>
    </source>
</evidence>
<dbReference type="GeneID" id="63808410"/>
<evidence type="ECO:0000256" key="1">
    <source>
        <dbReference type="SAM" id="MobiDB-lite"/>
    </source>
</evidence>
<dbReference type="AlphaFoldDB" id="A0A1Y1W1B9"/>
<sequence length="240" mass="25363">MVLFCSFLSHAMAPISHIALKRAMKQKLQQKARGGGRGSATGGGGVRRAGGSGGAGDISRRSSTSRAGTDILAHLQELKAKEKQVLGRSSGTEEVARQVKRDSQQASEHRAQVGQMMARVRATAIDLGVQKQTMMAFEQKLAAGSAREQDMLELERVNGVRALVGLPALPPPPVATHGVRQASSRPGTPMYAGSPVNLPPAGVHHRRAVASSRADDGDDDEVQDMDLEDGELSEDGELAE</sequence>
<feature type="compositionally biased region" description="Acidic residues" evidence="1">
    <location>
        <begin position="216"/>
        <end position="240"/>
    </location>
</feature>
<gene>
    <name evidence="2" type="ORF">DL89DRAFT_51897</name>
</gene>
<feature type="region of interest" description="Disordered" evidence="1">
    <location>
        <begin position="168"/>
        <end position="240"/>
    </location>
</feature>
<feature type="compositionally biased region" description="Basic and acidic residues" evidence="1">
    <location>
        <begin position="94"/>
        <end position="111"/>
    </location>
</feature>
<dbReference type="Proteomes" id="UP000193922">
    <property type="component" value="Unassembled WGS sequence"/>
</dbReference>
<name>A0A1Y1W1B9_9FUNG</name>
<organism evidence="2 3">
    <name type="scientific">Linderina pennispora</name>
    <dbReference type="NCBI Taxonomy" id="61395"/>
    <lineage>
        <taxon>Eukaryota</taxon>
        <taxon>Fungi</taxon>
        <taxon>Fungi incertae sedis</taxon>
        <taxon>Zoopagomycota</taxon>
        <taxon>Kickxellomycotina</taxon>
        <taxon>Kickxellomycetes</taxon>
        <taxon>Kickxellales</taxon>
        <taxon>Kickxellaceae</taxon>
        <taxon>Linderina</taxon>
    </lineage>
</organism>
<feature type="compositionally biased region" description="Gly residues" evidence="1">
    <location>
        <begin position="33"/>
        <end position="56"/>
    </location>
</feature>
<accession>A0A1Y1W1B9</accession>
<keyword evidence="3" id="KW-1185">Reference proteome</keyword>
<dbReference type="OrthoDB" id="5593238at2759"/>
<reference evidence="2 3" key="1">
    <citation type="submission" date="2016-07" db="EMBL/GenBank/DDBJ databases">
        <title>Pervasive Adenine N6-methylation of Active Genes in Fungi.</title>
        <authorList>
            <consortium name="DOE Joint Genome Institute"/>
            <person name="Mondo S.J."/>
            <person name="Dannebaum R.O."/>
            <person name="Kuo R.C."/>
            <person name="Labutti K."/>
            <person name="Haridas S."/>
            <person name="Kuo A."/>
            <person name="Salamov A."/>
            <person name="Ahrendt S.R."/>
            <person name="Lipzen A."/>
            <person name="Sullivan W."/>
            <person name="Andreopoulos W.B."/>
            <person name="Clum A."/>
            <person name="Lindquist E."/>
            <person name="Daum C."/>
            <person name="Ramamoorthy G.K."/>
            <person name="Gryganskyi A."/>
            <person name="Culley D."/>
            <person name="Magnuson J.K."/>
            <person name="James T.Y."/>
            <person name="O'Malley M.A."/>
            <person name="Stajich J.E."/>
            <person name="Spatafora J.W."/>
            <person name="Visel A."/>
            <person name="Grigoriev I.V."/>
        </authorList>
    </citation>
    <scope>NUCLEOTIDE SEQUENCE [LARGE SCALE GENOMIC DNA]</scope>
    <source>
        <strain evidence="2 3">ATCC 12442</strain>
    </source>
</reference>
<feature type="region of interest" description="Disordered" evidence="1">
    <location>
        <begin position="26"/>
        <end position="66"/>
    </location>
</feature>
<dbReference type="RefSeq" id="XP_040741017.1">
    <property type="nucleotide sequence ID" value="XM_040891762.1"/>
</dbReference>
<dbReference type="EMBL" id="MCFD01000013">
    <property type="protein sequence ID" value="ORX67095.1"/>
    <property type="molecule type" value="Genomic_DNA"/>
</dbReference>
<protein>
    <submittedName>
        <fullName evidence="2">Uncharacterized protein</fullName>
    </submittedName>
</protein>
<evidence type="ECO:0000313" key="2">
    <source>
        <dbReference type="EMBL" id="ORX67095.1"/>
    </source>
</evidence>
<feature type="region of interest" description="Disordered" evidence="1">
    <location>
        <begin position="83"/>
        <end position="112"/>
    </location>
</feature>
<comment type="caution">
    <text evidence="2">The sequence shown here is derived from an EMBL/GenBank/DDBJ whole genome shotgun (WGS) entry which is preliminary data.</text>
</comment>
<proteinExistence type="predicted"/>